<dbReference type="EMBL" id="QNGE01004173">
    <property type="protein sequence ID" value="KAA3673146.1"/>
    <property type="molecule type" value="Genomic_DNA"/>
</dbReference>
<reference evidence="3 4" key="1">
    <citation type="journal article" date="2019" name="Gigascience">
        <title>Whole-genome sequence of the oriental lung fluke Paragonimus westermani.</title>
        <authorList>
            <person name="Oey H."/>
            <person name="Zakrzewski M."/>
            <person name="Narain K."/>
            <person name="Devi K.R."/>
            <person name="Agatsuma T."/>
            <person name="Nawaratna S."/>
            <person name="Gobert G.N."/>
            <person name="Jones M.K."/>
            <person name="Ragan M.A."/>
            <person name="McManus D.P."/>
            <person name="Krause L."/>
        </authorList>
    </citation>
    <scope>NUCLEOTIDE SEQUENCE [LARGE SCALE GENOMIC DNA]</scope>
    <source>
        <strain evidence="3 4">IND2009</strain>
    </source>
</reference>
<dbReference type="Gene3D" id="3.30.60.190">
    <property type="match status" value="1"/>
</dbReference>
<evidence type="ECO:0000313" key="3">
    <source>
        <dbReference type="EMBL" id="KAA3673146.1"/>
    </source>
</evidence>
<protein>
    <recommendedName>
        <fullName evidence="2">HIT-type domain-containing protein</fullName>
    </recommendedName>
</protein>
<evidence type="ECO:0000313" key="4">
    <source>
        <dbReference type="Proteomes" id="UP000324629"/>
    </source>
</evidence>
<sequence length="141" mass="16428">MHPLDCCTVCTLASAIYKCPVCYTKYCSVSCYKQHKTVGCDPKDRQNSPKTETDSDFLFDDIADWNFELEDTGADYVPVRKLELLRNSQQLRNLLGNPHLRRYLENINNSNRPDLAMERAMREPLFIEFADECLRVIQDNR</sequence>
<evidence type="ECO:0000259" key="2">
    <source>
        <dbReference type="PROSITE" id="PS51083"/>
    </source>
</evidence>
<gene>
    <name evidence="3" type="ORF">DEA37_0014947</name>
</gene>
<accession>A0A5J4NC08</accession>
<proteinExistence type="predicted"/>
<dbReference type="InterPro" id="IPR007529">
    <property type="entry name" value="Znf_HIT"/>
</dbReference>
<keyword evidence="1" id="KW-0479">Metal-binding</keyword>
<evidence type="ECO:0000256" key="1">
    <source>
        <dbReference type="PROSITE-ProRule" id="PRU00453"/>
    </source>
</evidence>
<keyword evidence="1" id="KW-0862">Zinc</keyword>
<keyword evidence="4" id="KW-1185">Reference proteome</keyword>
<dbReference type="Pfam" id="PF21373">
    <property type="entry name" value="ZNHIT3_C"/>
    <property type="match status" value="1"/>
</dbReference>
<dbReference type="CDD" id="cd23024">
    <property type="entry name" value="zf-HIT_ZNHIT2-3"/>
    <property type="match status" value="1"/>
</dbReference>
<name>A0A5J4NC08_9TREM</name>
<dbReference type="PROSITE" id="PS51083">
    <property type="entry name" value="ZF_HIT"/>
    <property type="match status" value="1"/>
</dbReference>
<organism evidence="3 4">
    <name type="scientific">Paragonimus westermani</name>
    <dbReference type="NCBI Taxonomy" id="34504"/>
    <lineage>
        <taxon>Eukaryota</taxon>
        <taxon>Metazoa</taxon>
        <taxon>Spiralia</taxon>
        <taxon>Lophotrochozoa</taxon>
        <taxon>Platyhelminthes</taxon>
        <taxon>Trematoda</taxon>
        <taxon>Digenea</taxon>
        <taxon>Plagiorchiida</taxon>
        <taxon>Troglotremata</taxon>
        <taxon>Troglotrematidae</taxon>
        <taxon>Paragonimus</taxon>
    </lineage>
</organism>
<dbReference type="GO" id="GO:0008270">
    <property type="term" value="F:zinc ion binding"/>
    <property type="evidence" value="ECO:0007669"/>
    <property type="project" value="UniProtKB-UniRule"/>
</dbReference>
<dbReference type="SUPFAM" id="SSF144232">
    <property type="entry name" value="HIT/MYND zinc finger-like"/>
    <property type="match status" value="1"/>
</dbReference>
<dbReference type="AlphaFoldDB" id="A0A5J4NC08"/>
<comment type="caution">
    <text evidence="3">The sequence shown here is derived from an EMBL/GenBank/DDBJ whole genome shotgun (WGS) entry which is preliminary data.</text>
</comment>
<feature type="domain" description="HIT-type" evidence="2">
    <location>
        <begin position="7"/>
        <end position="40"/>
    </location>
</feature>
<dbReference type="InterPro" id="IPR048371">
    <property type="entry name" value="ZNHIT3_C"/>
</dbReference>
<keyword evidence="1" id="KW-0863">Zinc-finger</keyword>
<dbReference type="Proteomes" id="UP000324629">
    <property type="component" value="Unassembled WGS sequence"/>
</dbReference>